<feature type="domain" description="Myb-like" evidence="7">
    <location>
        <begin position="65"/>
        <end position="108"/>
    </location>
</feature>
<evidence type="ECO:0000256" key="3">
    <source>
        <dbReference type="ARBA" id="ARBA00023163"/>
    </source>
</evidence>
<keyword evidence="11" id="KW-1185">Reference proteome</keyword>
<feature type="region of interest" description="Disordered" evidence="6">
    <location>
        <begin position="185"/>
        <end position="219"/>
    </location>
</feature>
<comment type="caution">
    <text evidence="10">The sequence shown here is derived from an EMBL/GenBank/DDBJ whole genome shotgun (WGS) entry which is preliminary data.</text>
</comment>
<dbReference type="HOGENOM" id="CLU_021970_0_0_1"/>
<dbReference type="InterPro" id="IPR009057">
    <property type="entry name" value="Homeodomain-like_sf"/>
</dbReference>
<dbReference type="KEGG" id="cci:CC1G_10287"/>
<dbReference type="eggNOG" id="KOG0048">
    <property type="taxonomic scope" value="Eukaryota"/>
</dbReference>
<dbReference type="EMBL" id="AACS02000001">
    <property type="protein sequence ID" value="EAU93219.2"/>
    <property type="molecule type" value="Genomic_DNA"/>
</dbReference>
<keyword evidence="4" id="KW-0539">Nucleus</keyword>
<name>A8N166_COPC7</name>
<dbReference type="InParanoid" id="A8N166"/>
<dbReference type="PANTHER" id="PTHR46621">
    <property type="entry name" value="SNRNA-ACTIVATING PROTEIN COMPLEX SUBUNIT 4"/>
    <property type="match status" value="1"/>
</dbReference>
<dbReference type="GO" id="GO:0042795">
    <property type="term" value="P:snRNA transcription by RNA polymerase II"/>
    <property type="evidence" value="ECO:0007669"/>
    <property type="project" value="TreeGrafter"/>
</dbReference>
<sequence length="539" mass="59582">MSDYFCQRWKHSLAPEIKKCAWSSEEDQLLIKLHREHGPKWAVICDFIPGRTDDACSKRYREALDPALKRAPWTPEEDARLISAFERLGSSWVQIGQILGRGGLDCRNSPAATSAPLSALPVEGPDLMNNWPPYYPPEMYPLPSSGESSHTHVIRESTPEHHVTVSPHVAPFNFSSSSLSTALSAPLRSKPLPSDNSDAVRPSHHRPLFHSQSQPQSQATSPLILNGTINTNTQDIVMSQDDTIDTTMDNTDNGSFLGLQQFDNFSFTGPLQSLPFPFPSKDVTFPEPAINHAVSPISPSVVNLPEPLQFGETDQPATQGSLLFSVAPPGPIRTRKPPVQSQRKATPRLSSTLRCSDPNIRPYACGYESCWSEADPSKRVCFYTSGELNTHIKEVHTSDKPVESPWRCGLEGCRQKYKSENGIQYHLQASKVHFQDAVQSFLSQHSTAAEASQDPSSSPGKDPEKKQRRYMCPRPGCVKAFKQASGLRYHLAHGHPSSKPVQIAEMPPEIRNAIPKPIRNLRQKSPELPPALTTAISTA</sequence>
<dbReference type="GO" id="GO:0019185">
    <property type="term" value="C:snRNA-activating protein complex"/>
    <property type="evidence" value="ECO:0007669"/>
    <property type="project" value="TreeGrafter"/>
</dbReference>
<keyword evidence="5" id="KW-0863">Zinc-finger</keyword>
<organism evidence="10 11">
    <name type="scientific">Coprinopsis cinerea (strain Okayama-7 / 130 / ATCC MYA-4618 / FGSC 9003)</name>
    <name type="common">Inky cap fungus</name>
    <name type="synonym">Hormographiella aspergillata</name>
    <dbReference type="NCBI Taxonomy" id="240176"/>
    <lineage>
        <taxon>Eukaryota</taxon>
        <taxon>Fungi</taxon>
        <taxon>Dikarya</taxon>
        <taxon>Basidiomycota</taxon>
        <taxon>Agaricomycotina</taxon>
        <taxon>Agaricomycetes</taxon>
        <taxon>Agaricomycetidae</taxon>
        <taxon>Agaricales</taxon>
        <taxon>Agaricineae</taxon>
        <taxon>Psathyrellaceae</taxon>
        <taxon>Coprinopsis</taxon>
    </lineage>
</organism>
<evidence type="ECO:0000313" key="10">
    <source>
        <dbReference type="EMBL" id="EAU93219.2"/>
    </source>
</evidence>
<dbReference type="InterPro" id="IPR001005">
    <property type="entry name" value="SANT/Myb"/>
</dbReference>
<dbReference type="PROSITE" id="PS51294">
    <property type="entry name" value="HTH_MYB"/>
    <property type="match status" value="2"/>
</dbReference>
<dbReference type="AlphaFoldDB" id="A8N166"/>
<evidence type="ECO:0000256" key="6">
    <source>
        <dbReference type="SAM" id="MobiDB-lite"/>
    </source>
</evidence>
<dbReference type="Proteomes" id="UP000001861">
    <property type="component" value="Unassembled WGS sequence"/>
</dbReference>
<dbReference type="VEuPathDB" id="FungiDB:CC1G_10287"/>
<dbReference type="OMA" id="NEQSWIN"/>
<keyword evidence="1" id="KW-0805">Transcription regulation</keyword>
<feature type="domain" description="HTH myb-type" evidence="9">
    <location>
        <begin position="69"/>
        <end position="108"/>
    </location>
</feature>
<feature type="domain" description="HTH myb-type" evidence="9">
    <location>
        <begin position="14"/>
        <end position="68"/>
    </location>
</feature>
<proteinExistence type="predicted"/>
<keyword evidence="5" id="KW-0479">Metal-binding</keyword>
<dbReference type="CDD" id="cd00167">
    <property type="entry name" value="SANT"/>
    <property type="match status" value="1"/>
</dbReference>
<dbReference type="SMART" id="SM00717">
    <property type="entry name" value="SANT"/>
    <property type="match status" value="2"/>
</dbReference>
<protein>
    <recommendedName>
        <fullName evidence="12">C2H2-type domain-containing protein</fullName>
    </recommendedName>
</protein>
<evidence type="ECO:0000259" key="8">
    <source>
        <dbReference type="PROSITE" id="PS50157"/>
    </source>
</evidence>
<keyword evidence="3" id="KW-0804">Transcription</keyword>
<feature type="domain" description="Myb-like" evidence="7">
    <location>
        <begin position="14"/>
        <end position="64"/>
    </location>
</feature>
<dbReference type="OrthoDB" id="2143914at2759"/>
<evidence type="ECO:0000256" key="4">
    <source>
        <dbReference type="ARBA" id="ARBA00023242"/>
    </source>
</evidence>
<evidence type="ECO:0008006" key="12">
    <source>
        <dbReference type="Google" id="ProtNLM"/>
    </source>
</evidence>
<evidence type="ECO:0000256" key="1">
    <source>
        <dbReference type="ARBA" id="ARBA00023015"/>
    </source>
</evidence>
<dbReference type="Gene3D" id="1.10.10.60">
    <property type="entry name" value="Homeodomain-like"/>
    <property type="match status" value="2"/>
</dbReference>
<dbReference type="Gene3D" id="3.30.160.60">
    <property type="entry name" value="Classic Zinc Finger"/>
    <property type="match status" value="1"/>
</dbReference>
<gene>
    <name evidence="10" type="ORF">CC1G_10287</name>
</gene>
<dbReference type="PROSITE" id="PS50157">
    <property type="entry name" value="ZINC_FINGER_C2H2_2"/>
    <property type="match status" value="1"/>
</dbReference>
<dbReference type="InterPro" id="IPR017930">
    <property type="entry name" value="Myb_dom"/>
</dbReference>
<dbReference type="GO" id="GO:0001006">
    <property type="term" value="F:RNA polymerase III type 3 promoter sequence-specific DNA binding"/>
    <property type="evidence" value="ECO:0007669"/>
    <property type="project" value="TreeGrafter"/>
</dbReference>
<keyword evidence="2" id="KW-0238">DNA-binding</keyword>
<feature type="compositionally biased region" description="Polar residues" evidence="6">
    <location>
        <begin position="339"/>
        <end position="352"/>
    </location>
</feature>
<dbReference type="SMART" id="SM00355">
    <property type="entry name" value="ZnF_C2H2"/>
    <property type="match status" value="3"/>
</dbReference>
<dbReference type="RefSeq" id="XP_001828616.2">
    <property type="nucleotide sequence ID" value="XM_001828564.2"/>
</dbReference>
<dbReference type="GO" id="GO:0042796">
    <property type="term" value="P:snRNA transcription by RNA polymerase III"/>
    <property type="evidence" value="ECO:0007669"/>
    <property type="project" value="TreeGrafter"/>
</dbReference>
<evidence type="ECO:0000256" key="2">
    <source>
        <dbReference type="ARBA" id="ARBA00023125"/>
    </source>
</evidence>
<feature type="compositionally biased region" description="Polar residues" evidence="6">
    <location>
        <begin position="444"/>
        <end position="459"/>
    </location>
</feature>
<keyword evidence="5" id="KW-0862">Zinc</keyword>
<dbReference type="GO" id="GO:0000978">
    <property type="term" value="F:RNA polymerase II cis-regulatory region sequence-specific DNA binding"/>
    <property type="evidence" value="ECO:0007669"/>
    <property type="project" value="TreeGrafter"/>
</dbReference>
<feature type="region of interest" description="Disordered" evidence="6">
    <location>
        <begin position="444"/>
        <end position="469"/>
    </location>
</feature>
<evidence type="ECO:0000259" key="9">
    <source>
        <dbReference type="PROSITE" id="PS51294"/>
    </source>
</evidence>
<reference evidence="10 11" key="1">
    <citation type="journal article" date="2010" name="Proc. Natl. Acad. Sci. U.S.A.">
        <title>Insights into evolution of multicellular fungi from the assembled chromosomes of the mushroom Coprinopsis cinerea (Coprinus cinereus).</title>
        <authorList>
            <person name="Stajich J.E."/>
            <person name="Wilke S.K."/>
            <person name="Ahren D."/>
            <person name="Au C.H."/>
            <person name="Birren B.W."/>
            <person name="Borodovsky M."/>
            <person name="Burns C."/>
            <person name="Canback B."/>
            <person name="Casselton L.A."/>
            <person name="Cheng C.K."/>
            <person name="Deng J."/>
            <person name="Dietrich F.S."/>
            <person name="Fargo D.C."/>
            <person name="Farman M.L."/>
            <person name="Gathman A.C."/>
            <person name="Goldberg J."/>
            <person name="Guigo R."/>
            <person name="Hoegger P.J."/>
            <person name="Hooker J.B."/>
            <person name="Huggins A."/>
            <person name="James T.Y."/>
            <person name="Kamada T."/>
            <person name="Kilaru S."/>
            <person name="Kodira C."/>
            <person name="Kues U."/>
            <person name="Kupfer D."/>
            <person name="Kwan H.S."/>
            <person name="Lomsadze A."/>
            <person name="Li W."/>
            <person name="Lilly W.W."/>
            <person name="Ma L.J."/>
            <person name="Mackey A.J."/>
            <person name="Manning G."/>
            <person name="Martin F."/>
            <person name="Muraguchi H."/>
            <person name="Natvig D.O."/>
            <person name="Palmerini H."/>
            <person name="Ramesh M.A."/>
            <person name="Rehmeyer C.J."/>
            <person name="Roe B.A."/>
            <person name="Shenoy N."/>
            <person name="Stanke M."/>
            <person name="Ter-Hovhannisyan V."/>
            <person name="Tunlid A."/>
            <person name="Velagapudi R."/>
            <person name="Vision T.J."/>
            <person name="Zeng Q."/>
            <person name="Zolan M.E."/>
            <person name="Pukkila P.J."/>
        </authorList>
    </citation>
    <scope>NUCLEOTIDE SEQUENCE [LARGE SCALE GENOMIC DNA]</scope>
    <source>
        <strain evidence="11">Okayama-7 / 130 / ATCC MYA-4618 / FGSC 9003</strain>
    </source>
</reference>
<dbReference type="GeneID" id="6005041"/>
<dbReference type="STRING" id="240176.A8N166"/>
<evidence type="ECO:0000259" key="7">
    <source>
        <dbReference type="PROSITE" id="PS50090"/>
    </source>
</evidence>
<accession>A8N166</accession>
<feature type="domain" description="C2H2-type" evidence="8">
    <location>
        <begin position="470"/>
        <end position="500"/>
    </location>
</feature>
<dbReference type="PROSITE" id="PS00028">
    <property type="entry name" value="ZINC_FINGER_C2H2_1"/>
    <property type="match status" value="1"/>
</dbReference>
<dbReference type="PANTHER" id="PTHR46621:SF1">
    <property type="entry name" value="SNRNA-ACTIVATING PROTEIN COMPLEX SUBUNIT 4"/>
    <property type="match status" value="1"/>
</dbReference>
<feature type="region of interest" description="Disordered" evidence="6">
    <location>
        <begin position="520"/>
        <end position="539"/>
    </location>
</feature>
<dbReference type="SMR" id="A8N166"/>
<evidence type="ECO:0000256" key="5">
    <source>
        <dbReference type="PROSITE-ProRule" id="PRU00042"/>
    </source>
</evidence>
<evidence type="ECO:0000313" key="11">
    <source>
        <dbReference type="Proteomes" id="UP000001861"/>
    </source>
</evidence>
<feature type="region of interest" description="Disordered" evidence="6">
    <location>
        <begin position="328"/>
        <end position="352"/>
    </location>
</feature>
<dbReference type="GO" id="GO:0008270">
    <property type="term" value="F:zinc ion binding"/>
    <property type="evidence" value="ECO:0007669"/>
    <property type="project" value="UniProtKB-KW"/>
</dbReference>
<dbReference type="Pfam" id="PF13921">
    <property type="entry name" value="Myb_DNA-bind_6"/>
    <property type="match status" value="1"/>
</dbReference>
<dbReference type="InterPro" id="IPR013087">
    <property type="entry name" value="Znf_C2H2_type"/>
</dbReference>
<dbReference type="SUPFAM" id="SSF46689">
    <property type="entry name" value="Homeodomain-like"/>
    <property type="match status" value="1"/>
</dbReference>
<dbReference type="InterPro" id="IPR051575">
    <property type="entry name" value="Myb-like_DNA-bd"/>
</dbReference>
<dbReference type="PROSITE" id="PS50090">
    <property type="entry name" value="MYB_LIKE"/>
    <property type="match status" value="2"/>
</dbReference>